<accession>A0A1W2C8P2</accession>
<evidence type="ECO:0000313" key="2">
    <source>
        <dbReference type="Proteomes" id="UP000192393"/>
    </source>
</evidence>
<sequence length="266" mass="29786">MEENPYYPFGLKHSTYADPKQKYELVDNMENTARPTYVLKTDYQYKYNGKEYQDELGLNLYDYGARNYDPALGRWMNMDPLAEVYFESSPYNYVANNPTNSFNPNGMWIVNITSSTDKNGNTNYALQFAAEEGDDIESLSNQLGISVEDLGKVSELKKGISEGSTFGLSEISEVSMINDGLTTILGNSVHESLSNCANAAGFCTNTSVPYQYGNFSTVDNVEHLANTLKNSFSSVSEKNARIGTIIHYRFASEPKTKNMITQQLIQ</sequence>
<dbReference type="AlphaFoldDB" id="A0A1W2C8P2"/>
<dbReference type="Gene3D" id="2.180.10.10">
    <property type="entry name" value="RHS repeat-associated core"/>
    <property type="match status" value="1"/>
</dbReference>
<evidence type="ECO:0000313" key="1">
    <source>
        <dbReference type="EMBL" id="SMC81038.1"/>
    </source>
</evidence>
<organism evidence="1 2">
    <name type="scientific">Moheibacter sediminis</name>
    <dbReference type="NCBI Taxonomy" id="1434700"/>
    <lineage>
        <taxon>Bacteria</taxon>
        <taxon>Pseudomonadati</taxon>
        <taxon>Bacteroidota</taxon>
        <taxon>Flavobacteriia</taxon>
        <taxon>Flavobacteriales</taxon>
        <taxon>Weeksellaceae</taxon>
        <taxon>Moheibacter</taxon>
    </lineage>
</organism>
<dbReference type="PANTHER" id="PTHR32305:SF15">
    <property type="entry name" value="PROTEIN RHSA-RELATED"/>
    <property type="match status" value="1"/>
</dbReference>
<dbReference type="RefSeq" id="WP_084018040.1">
    <property type="nucleotide sequence ID" value="NZ_FWXS01000009.1"/>
</dbReference>
<dbReference type="OrthoDB" id="964483at2"/>
<dbReference type="EMBL" id="FWXS01000009">
    <property type="protein sequence ID" value="SMC81038.1"/>
    <property type="molecule type" value="Genomic_DNA"/>
</dbReference>
<proteinExistence type="predicted"/>
<gene>
    <name evidence="1" type="ORF">SAMN06296427_1095</name>
</gene>
<dbReference type="Proteomes" id="UP000192393">
    <property type="component" value="Unassembled WGS sequence"/>
</dbReference>
<dbReference type="STRING" id="1434700.SAMN06296427_1095"/>
<dbReference type="InterPro" id="IPR050708">
    <property type="entry name" value="T6SS_VgrG/RHS"/>
</dbReference>
<keyword evidence="2" id="KW-1185">Reference proteome</keyword>
<dbReference type="InterPro" id="IPR022385">
    <property type="entry name" value="Rhs_assc_core"/>
</dbReference>
<dbReference type="PANTHER" id="PTHR32305">
    <property type="match status" value="1"/>
</dbReference>
<protein>
    <submittedName>
        <fullName evidence="1">RHS repeat-associated core domain-containing protein</fullName>
    </submittedName>
</protein>
<name>A0A1W2C8P2_9FLAO</name>
<dbReference type="NCBIfam" id="TIGR03696">
    <property type="entry name" value="Rhs_assc_core"/>
    <property type="match status" value="1"/>
</dbReference>
<reference evidence="1 2" key="1">
    <citation type="submission" date="2017-04" db="EMBL/GenBank/DDBJ databases">
        <authorList>
            <person name="Afonso C.L."/>
            <person name="Miller P.J."/>
            <person name="Scott M.A."/>
            <person name="Spackman E."/>
            <person name="Goraichik I."/>
            <person name="Dimitrov K.M."/>
            <person name="Suarez D.L."/>
            <person name="Swayne D.E."/>
        </authorList>
    </citation>
    <scope>NUCLEOTIDE SEQUENCE [LARGE SCALE GENOMIC DNA]</scope>
    <source>
        <strain evidence="1 2">CGMCC 1.12708</strain>
    </source>
</reference>